<dbReference type="PANTHER" id="PTHR45283">
    <property type="entry name" value="NAD(P)H-QUINONE OXIDOREDUCTASE SUBUNIT T, CHLOROPLASTIC"/>
    <property type="match status" value="1"/>
</dbReference>
<evidence type="ECO:0000313" key="3">
    <source>
        <dbReference type="Proteomes" id="UP000834106"/>
    </source>
</evidence>
<dbReference type="AlphaFoldDB" id="A0AAD2E4J9"/>
<dbReference type="InterPro" id="IPR044618">
    <property type="entry name" value="NdhT-like"/>
</dbReference>
<evidence type="ECO:0000259" key="1">
    <source>
        <dbReference type="PROSITE" id="PS50076"/>
    </source>
</evidence>
<dbReference type="Gene3D" id="1.10.287.110">
    <property type="entry name" value="DnaJ domain"/>
    <property type="match status" value="1"/>
</dbReference>
<proteinExistence type="predicted"/>
<accession>A0AAD2E4J9</accession>
<sequence length="150" mass="17415">MASKYQSPWDVESMIRIRLKSASGIGSRFDSLAEEDDDESFLEYLQWFLSPENISFLGVAANADFEEIKAAYPRLSKEYHPDTTELPLKAASEKFMKLQEICNVLNDDEKCKFYDWSLAASREAEKMSMKLEDLYMQDIENWESIPNMVK</sequence>
<dbReference type="Pfam" id="PF00226">
    <property type="entry name" value="DnaJ"/>
    <property type="match status" value="1"/>
</dbReference>
<organism evidence="2 3">
    <name type="scientific">Fraxinus pennsylvanica</name>
    <dbReference type="NCBI Taxonomy" id="56036"/>
    <lineage>
        <taxon>Eukaryota</taxon>
        <taxon>Viridiplantae</taxon>
        <taxon>Streptophyta</taxon>
        <taxon>Embryophyta</taxon>
        <taxon>Tracheophyta</taxon>
        <taxon>Spermatophyta</taxon>
        <taxon>Magnoliopsida</taxon>
        <taxon>eudicotyledons</taxon>
        <taxon>Gunneridae</taxon>
        <taxon>Pentapetalae</taxon>
        <taxon>asterids</taxon>
        <taxon>lamiids</taxon>
        <taxon>Lamiales</taxon>
        <taxon>Oleaceae</taxon>
        <taxon>Oleeae</taxon>
        <taxon>Fraxinus</taxon>
    </lineage>
</organism>
<reference evidence="2" key="1">
    <citation type="submission" date="2023-05" db="EMBL/GenBank/DDBJ databases">
        <authorList>
            <person name="Huff M."/>
        </authorList>
    </citation>
    <scope>NUCLEOTIDE SEQUENCE</scope>
</reference>
<dbReference type="EMBL" id="OU503051">
    <property type="protein sequence ID" value="CAI9778497.1"/>
    <property type="molecule type" value="Genomic_DNA"/>
</dbReference>
<dbReference type="Proteomes" id="UP000834106">
    <property type="component" value="Chromosome 16"/>
</dbReference>
<gene>
    <name evidence="2" type="ORF">FPE_LOCUS25927</name>
</gene>
<keyword evidence="3" id="KW-1185">Reference proteome</keyword>
<dbReference type="InterPro" id="IPR036869">
    <property type="entry name" value="J_dom_sf"/>
</dbReference>
<dbReference type="CDD" id="cd06257">
    <property type="entry name" value="DnaJ"/>
    <property type="match status" value="1"/>
</dbReference>
<evidence type="ECO:0000313" key="2">
    <source>
        <dbReference type="EMBL" id="CAI9778497.1"/>
    </source>
</evidence>
<name>A0AAD2E4J9_9LAMI</name>
<dbReference type="SMART" id="SM00271">
    <property type="entry name" value="DnaJ"/>
    <property type="match status" value="1"/>
</dbReference>
<protein>
    <recommendedName>
        <fullName evidence="1">J domain-containing protein</fullName>
    </recommendedName>
</protein>
<feature type="domain" description="J" evidence="1">
    <location>
        <begin position="52"/>
        <end position="118"/>
    </location>
</feature>
<dbReference type="SUPFAM" id="SSF46565">
    <property type="entry name" value="Chaperone J-domain"/>
    <property type="match status" value="1"/>
</dbReference>
<dbReference type="PRINTS" id="PR00625">
    <property type="entry name" value="JDOMAIN"/>
</dbReference>
<dbReference type="InterPro" id="IPR001623">
    <property type="entry name" value="DnaJ_domain"/>
</dbReference>
<dbReference type="PANTHER" id="PTHR45283:SF1">
    <property type="entry name" value="NAD(P)H-QUINONE OXIDOREDUCTASE SUBUNIT T, CHLOROPLASTIC"/>
    <property type="match status" value="1"/>
</dbReference>
<dbReference type="PROSITE" id="PS50076">
    <property type="entry name" value="DNAJ_2"/>
    <property type="match status" value="1"/>
</dbReference>